<accession>I4HG59</accession>
<dbReference type="InterPro" id="IPR031552">
    <property type="entry name" value="ParE-like_toxin"/>
</dbReference>
<proteinExistence type="predicted"/>
<name>I4HG59_MICAE</name>
<protein>
    <submittedName>
        <fullName evidence="1">Similar to tr|Q5NZB9|Q5NZB9</fullName>
    </submittedName>
</protein>
<comment type="caution">
    <text evidence="1">The sequence shown here is derived from an EMBL/GenBank/DDBJ whole genome shotgun (WGS) entry which is preliminary data.</text>
</comment>
<dbReference type="HOGENOM" id="CLU_169492_1_0_3"/>
<dbReference type="Gene3D" id="3.30.2310.20">
    <property type="entry name" value="RelE-like"/>
    <property type="match status" value="1"/>
</dbReference>
<dbReference type="AlphaFoldDB" id="I4HG59"/>
<dbReference type="InterPro" id="IPR035093">
    <property type="entry name" value="RelE/ParE_toxin_dom_sf"/>
</dbReference>
<sequence>MTTYTIVFSKQARKDTDELTQKQKVKLQEILTNIIAINPYIGKSLKCDLEGLYSYRLNRKDRLLYEIYEDDQTILIIRIIRTKTHYGD</sequence>
<gene>
    <name evidence="1" type="ORF">MICAG_120010</name>
</gene>
<dbReference type="RefSeq" id="WP_004162028.1">
    <property type="nucleotide sequence ID" value="NZ_HE973580.1"/>
</dbReference>
<dbReference type="Pfam" id="PF15781">
    <property type="entry name" value="ParE-like_toxin"/>
    <property type="match status" value="1"/>
</dbReference>
<dbReference type="EMBL" id="CAIN01000024">
    <property type="protein sequence ID" value="CCI21033.1"/>
    <property type="molecule type" value="Genomic_DNA"/>
</dbReference>
<dbReference type="Proteomes" id="UP000005291">
    <property type="component" value="Unassembled WGS sequence"/>
</dbReference>
<reference evidence="1 2" key="1">
    <citation type="submission" date="2012-04" db="EMBL/GenBank/DDBJ databases">
        <authorList>
            <person name="Genoscope - CEA"/>
        </authorList>
    </citation>
    <scope>NUCLEOTIDE SEQUENCE [LARGE SCALE GENOMIC DNA]</scope>
    <source>
        <strain evidence="1 2">9808</strain>
    </source>
</reference>
<evidence type="ECO:0000313" key="1">
    <source>
        <dbReference type="EMBL" id="CCI21033.1"/>
    </source>
</evidence>
<evidence type="ECO:0000313" key="2">
    <source>
        <dbReference type="Proteomes" id="UP000005291"/>
    </source>
</evidence>
<organism evidence="1 2">
    <name type="scientific">Microcystis aeruginosa PCC 9808</name>
    <dbReference type="NCBI Taxonomy" id="1160284"/>
    <lineage>
        <taxon>Bacteria</taxon>
        <taxon>Bacillati</taxon>
        <taxon>Cyanobacteriota</taxon>
        <taxon>Cyanophyceae</taxon>
        <taxon>Oscillatoriophycideae</taxon>
        <taxon>Chroococcales</taxon>
        <taxon>Microcystaceae</taxon>
        <taxon>Microcystis</taxon>
    </lineage>
</organism>
<dbReference type="SUPFAM" id="SSF143011">
    <property type="entry name" value="RelE-like"/>
    <property type="match status" value="1"/>
</dbReference>